<dbReference type="EMBL" id="QXIR01000025">
    <property type="protein sequence ID" value="RIW30697.1"/>
    <property type="molecule type" value="Genomic_DNA"/>
</dbReference>
<dbReference type="RefSeq" id="WP_119548391.1">
    <property type="nucleotide sequence ID" value="NZ_QXIR01000025.1"/>
</dbReference>
<sequence>MIKKFISNLLSSKTTEDSAAPGSPEVLIRTQKVLLFETNPTRLEEIMNSPFPEGEHPGYVYFVQEYLNGSFKIGKTKHINKRMNLFNVKLPFEHQLVHLIKSGNHHQTEIAFHKHFAQQRLEGEWFALDAEDVKWLRSERYTEEINSTIKPAANDDDEKQLTPKQIEFAKTLIKKLEDNYTLNVDYSHLTNKDLSRLSVYFRFKNEKALQNLVKKGVLSPKQKVHK</sequence>
<keyword evidence="2" id="KW-1185">Reference proteome</keyword>
<reference evidence="1 2" key="1">
    <citation type="submission" date="2018-09" db="EMBL/GenBank/DDBJ databases">
        <title>Bacillus saliacetes sp. nov., isolated from Thai shrimp paste (Ka-pi).</title>
        <authorList>
            <person name="Daroonpunt R."/>
            <person name="Tanasupawat S."/>
            <person name="Yiamsombut S."/>
        </authorList>
    </citation>
    <scope>NUCLEOTIDE SEQUENCE [LARGE SCALE GENOMIC DNA]</scope>
    <source>
        <strain evidence="1 2">SKP7-4</strain>
    </source>
</reference>
<dbReference type="Proteomes" id="UP000265801">
    <property type="component" value="Unassembled WGS sequence"/>
</dbReference>
<proteinExistence type="predicted"/>
<dbReference type="AlphaFoldDB" id="A0A3A1QSY9"/>
<dbReference type="OrthoDB" id="647741at2"/>
<name>A0A3A1QSY9_9BACI</name>
<comment type="caution">
    <text evidence="1">The sequence shown here is derived from an EMBL/GenBank/DDBJ whole genome shotgun (WGS) entry which is preliminary data.</text>
</comment>
<evidence type="ECO:0000313" key="1">
    <source>
        <dbReference type="EMBL" id="RIW30697.1"/>
    </source>
</evidence>
<protein>
    <submittedName>
        <fullName evidence="1">GIY-YIG nuclease family protein</fullName>
    </submittedName>
</protein>
<organism evidence="1 2">
    <name type="scientific">Bacillus salacetis</name>
    <dbReference type="NCBI Taxonomy" id="2315464"/>
    <lineage>
        <taxon>Bacteria</taxon>
        <taxon>Bacillati</taxon>
        <taxon>Bacillota</taxon>
        <taxon>Bacilli</taxon>
        <taxon>Bacillales</taxon>
        <taxon>Bacillaceae</taxon>
        <taxon>Bacillus</taxon>
    </lineage>
</organism>
<gene>
    <name evidence="1" type="ORF">D3H55_16320</name>
</gene>
<accession>A0A3A1QSY9</accession>
<evidence type="ECO:0000313" key="2">
    <source>
        <dbReference type="Proteomes" id="UP000265801"/>
    </source>
</evidence>
<dbReference type="Pfam" id="PF13455">
    <property type="entry name" value="MUG113"/>
    <property type="match status" value="1"/>
</dbReference>